<protein>
    <submittedName>
        <fullName evidence="1">Protein YdhT</fullName>
    </submittedName>
</protein>
<reference evidence="1 2" key="1">
    <citation type="submission" date="2021-08" db="EMBL/GenBank/DDBJ databases">
        <title>Culture and genomic analysis of Symbiopectobacterium purcellii sp. nov. gen. nov., isolated from the leafhopper Empoasca decipiens.</title>
        <authorList>
            <person name="Nadal-Jimenez P."/>
            <person name="Siozios S."/>
            <person name="Halliday N."/>
            <person name="Camara M."/>
            <person name="Hurst G.D.D."/>
        </authorList>
    </citation>
    <scope>NUCLEOTIDE SEQUENCE [LARGE SCALE GENOMIC DNA]</scope>
    <source>
        <strain evidence="1 2">SyEd1</strain>
    </source>
</reference>
<evidence type="ECO:0000313" key="1">
    <source>
        <dbReference type="EMBL" id="QZN95753.1"/>
    </source>
</evidence>
<proteinExistence type="predicted"/>
<accession>A0ABX9AL00</accession>
<organism evidence="1 2">
    <name type="scientific">Symbiopectobacterium purcellii</name>
    <dbReference type="NCBI Taxonomy" id="2871826"/>
    <lineage>
        <taxon>Bacteria</taxon>
        <taxon>Pseudomonadati</taxon>
        <taxon>Pseudomonadota</taxon>
        <taxon>Gammaproteobacteria</taxon>
        <taxon>Enterobacterales</taxon>
        <taxon>Enterobacteriaceae</taxon>
    </lineage>
</organism>
<dbReference type="Proteomes" id="UP000825886">
    <property type="component" value="Chromosome"/>
</dbReference>
<dbReference type="EMBL" id="CP081864">
    <property type="protein sequence ID" value="QZN95753.1"/>
    <property type="molecule type" value="Genomic_DNA"/>
</dbReference>
<dbReference type="NCBIfam" id="NF007410">
    <property type="entry name" value="PRK09946.1"/>
    <property type="match status" value="1"/>
</dbReference>
<evidence type="ECO:0000313" key="2">
    <source>
        <dbReference type="Proteomes" id="UP000825886"/>
    </source>
</evidence>
<sequence>MMPTHGEPHITREQLRALHVSRDLYRWFLRHFPTGGSYQAIHEALIGDGHSAWLESLVDYAYAHSFGARPFLEQEIGSARTLAAQLTRCQAEQLHITPRGNASGRFTPVLSCTLQFASGDHALNIGCSGFQSHLAATGNGNFIGQSGDNGSIASAGYGCQLVSSGFAAKMSNTGQNCRISALGDRARIANCGNATKISSAGRGTHITNSGRRNYLASQGASTRVANAGDGSHIYTQGVGSRITNSGDNVTLQASGSDSVFCSSGSVQQFTLGVGGCAALSYHDGKRLRFVTVYEGENGIVAGVPYRLTEHGKIEPLADNTENQRLTPAHCVND</sequence>
<gene>
    <name evidence="1" type="primary">ydhT</name>
    <name evidence="1" type="ORF">K6K13_21880</name>
</gene>
<keyword evidence="2" id="KW-1185">Reference proteome</keyword>
<dbReference type="RefSeq" id="WP_222158829.1">
    <property type="nucleotide sequence ID" value="NZ_CP081864.1"/>
</dbReference>
<name>A0ABX9AL00_9ENTR</name>
<dbReference type="InterPro" id="IPR059209">
    <property type="entry name" value="YdhT-like"/>
</dbReference>